<dbReference type="PANTHER" id="PTHR43135">
    <property type="entry name" value="ALPHA-D-RIBOSE 1-METHYLPHOSPHONATE 5-TRIPHOSPHATE DIPHOSPHATASE"/>
    <property type="match status" value="1"/>
</dbReference>
<dbReference type="PANTHER" id="PTHR43135:SF3">
    <property type="entry name" value="ALPHA-D-RIBOSE 1-METHYLPHOSPHONATE 5-TRIPHOSPHATE DIPHOSPHATASE"/>
    <property type="match status" value="1"/>
</dbReference>
<dbReference type="InterPro" id="IPR011059">
    <property type="entry name" value="Metal-dep_hydrolase_composite"/>
</dbReference>
<dbReference type="Gene3D" id="3.20.20.140">
    <property type="entry name" value="Metal-dependent hydrolases"/>
    <property type="match status" value="1"/>
</dbReference>
<proteinExistence type="predicted"/>
<feature type="domain" description="Amidohydrolase-related" evidence="1">
    <location>
        <begin position="52"/>
        <end position="388"/>
    </location>
</feature>
<dbReference type="Gene3D" id="2.30.40.10">
    <property type="entry name" value="Urease, subunit C, domain 1"/>
    <property type="match status" value="1"/>
</dbReference>
<dbReference type="RefSeq" id="WP_256136432.1">
    <property type="nucleotide sequence ID" value="NZ_JANGAB010000006.1"/>
</dbReference>
<dbReference type="InterPro" id="IPR057744">
    <property type="entry name" value="OTAase-like"/>
</dbReference>
<dbReference type="InterPro" id="IPR051781">
    <property type="entry name" value="Metallo-dep_Hydrolase"/>
</dbReference>
<dbReference type="SUPFAM" id="SSF51556">
    <property type="entry name" value="Metallo-dependent hydrolases"/>
    <property type="match status" value="1"/>
</dbReference>
<dbReference type="SUPFAM" id="SSF51338">
    <property type="entry name" value="Composite domain of metallo-dependent hydrolases"/>
    <property type="match status" value="1"/>
</dbReference>
<reference evidence="2" key="1">
    <citation type="submission" date="2022-06" db="EMBL/GenBank/DDBJ databases">
        <title>Isolation of gut microbiota from human fecal samples.</title>
        <authorList>
            <person name="Pamer E.G."/>
            <person name="Barat B."/>
            <person name="Waligurski E."/>
            <person name="Medina S."/>
            <person name="Paddock L."/>
            <person name="Mostad J."/>
        </authorList>
    </citation>
    <scope>NUCLEOTIDE SEQUENCE</scope>
    <source>
        <strain evidence="2">DFI.7.96</strain>
    </source>
</reference>
<dbReference type="Pfam" id="PF01979">
    <property type="entry name" value="Amidohydro_1"/>
    <property type="match status" value="1"/>
</dbReference>
<dbReference type="InterPro" id="IPR032466">
    <property type="entry name" value="Metal_Hydrolase"/>
</dbReference>
<dbReference type="CDD" id="cd01299">
    <property type="entry name" value="Met_dep_hydrolase_A"/>
    <property type="match status" value="1"/>
</dbReference>
<organism evidence="2 3">
    <name type="scientific">Bittarella massiliensis</name>
    <name type="common">ex Durand et al. 2017</name>
    <dbReference type="NCBI Taxonomy" id="1720313"/>
    <lineage>
        <taxon>Bacteria</taxon>
        <taxon>Bacillati</taxon>
        <taxon>Bacillota</taxon>
        <taxon>Clostridia</taxon>
        <taxon>Eubacteriales</taxon>
        <taxon>Oscillospiraceae</taxon>
        <taxon>Bittarella (ex Durand et al. 2017)</taxon>
    </lineage>
</organism>
<dbReference type="Proteomes" id="UP001205063">
    <property type="component" value="Unassembled WGS sequence"/>
</dbReference>
<name>A0AAW5KFD2_9FIRM</name>
<dbReference type="EMBL" id="JANGAB010000006">
    <property type="protein sequence ID" value="MCQ4950071.1"/>
    <property type="molecule type" value="Genomic_DNA"/>
</dbReference>
<evidence type="ECO:0000313" key="2">
    <source>
        <dbReference type="EMBL" id="MCQ4950071.1"/>
    </source>
</evidence>
<protein>
    <submittedName>
        <fullName evidence="2">Amidohydrolase family protein</fullName>
    </submittedName>
</protein>
<dbReference type="InterPro" id="IPR006680">
    <property type="entry name" value="Amidohydro-rel"/>
</dbReference>
<comment type="caution">
    <text evidence="2">The sequence shown here is derived from an EMBL/GenBank/DDBJ whole genome shotgun (WGS) entry which is preliminary data.</text>
</comment>
<evidence type="ECO:0000259" key="1">
    <source>
        <dbReference type="Pfam" id="PF01979"/>
    </source>
</evidence>
<dbReference type="GO" id="GO:0016810">
    <property type="term" value="F:hydrolase activity, acting on carbon-nitrogen (but not peptide) bonds"/>
    <property type="evidence" value="ECO:0007669"/>
    <property type="project" value="InterPro"/>
</dbReference>
<accession>A0AAW5KFD2</accession>
<sequence>MKRAFTHVNAVDVLAHKVLADCTVLVKDGKIVEIGQGVDTAGSEVIDLAGKYMTPGLFNCHVHLCSNSTPVQTDLLKMTEFDKALFSILNCEKLIKTGVTFVRDVGTSNRAACELKKNILGGTIRMAPDLQVVASAICMTGGATWNVGACQADGVDECMKATRLQLREGADFIKLYSSGSVLTAGMDPNSPQLTVEELTACVKVAHDAAKKTCCHAQNARSIKNAVIAGVDHIEHGIGLDDESVEMMLAQGTWLDPTVSALYNIARHADRLIPEVREKALRLEHAAYASFKKAYRAGIPCACGNDAGSSFCEFDDTASEMVTMVEKCDLTPAEALAIGTINSAKMLDVEDELGSITVGKKAHLAVFDENPLNDIHALESCFMTVKNGEILYTRA</sequence>
<dbReference type="AlphaFoldDB" id="A0AAW5KFD2"/>
<evidence type="ECO:0000313" key="3">
    <source>
        <dbReference type="Proteomes" id="UP001205063"/>
    </source>
</evidence>
<gene>
    <name evidence="2" type="ORF">NE646_10400</name>
</gene>